<dbReference type="InterPro" id="IPR030987">
    <property type="entry name" value="AbiV"/>
</dbReference>
<dbReference type="Pfam" id="PF18728">
    <property type="entry name" value="HEPN_AbiV"/>
    <property type="match status" value="1"/>
</dbReference>
<dbReference type="EMBL" id="MEVJ01000028">
    <property type="protein sequence ID" value="OGC57298.1"/>
    <property type="molecule type" value="Genomic_DNA"/>
</dbReference>
<accession>A0A1F4VK76</accession>
<comment type="caution">
    <text evidence="1">The sequence shown here is derived from an EMBL/GenBank/DDBJ whole genome shotgun (WGS) entry which is preliminary data.</text>
</comment>
<evidence type="ECO:0000313" key="2">
    <source>
        <dbReference type="Proteomes" id="UP000178346"/>
    </source>
</evidence>
<reference evidence="1 2" key="1">
    <citation type="journal article" date="2016" name="Nat. Commun.">
        <title>Thousands of microbial genomes shed light on interconnected biogeochemical processes in an aquifer system.</title>
        <authorList>
            <person name="Anantharaman K."/>
            <person name="Brown C.T."/>
            <person name="Hug L.A."/>
            <person name="Sharon I."/>
            <person name="Castelle C.J."/>
            <person name="Probst A.J."/>
            <person name="Thomas B.C."/>
            <person name="Singh A."/>
            <person name="Wilkins M.J."/>
            <person name="Karaoz U."/>
            <person name="Brodie E.L."/>
            <person name="Williams K.H."/>
            <person name="Hubbard S.S."/>
            <person name="Banfield J.F."/>
        </authorList>
    </citation>
    <scope>NUCLEOTIDE SEQUENCE [LARGE SCALE GENOMIC DNA]</scope>
</reference>
<organism evidence="1 2">
    <name type="scientific">candidate division WWE3 bacterium RIFCSPLOWO2_01_FULL_41_9</name>
    <dbReference type="NCBI Taxonomy" id="1802626"/>
    <lineage>
        <taxon>Bacteria</taxon>
        <taxon>Katanobacteria</taxon>
    </lineage>
</organism>
<dbReference type="AlphaFoldDB" id="A0A1F4VK76"/>
<evidence type="ECO:0000313" key="1">
    <source>
        <dbReference type="EMBL" id="OGC57298.1"/>
    </source>
</evidence>
<evidence type="ECO:0008006" key="3">
    <source>
        <dbReference type="Google" id="ProtNLM"/>
    </source>
</evidence>
<sequence length="162" mass="18879">MELETCCITNARNLLKEAERMLKRKKYALATFFAITSLEESQKLGLLNMYGAKHITNKEFNEYWTQHVTKYRVPEARMRVVIDTKTNPEMKLVLGSKEEAKKIFDERNNCLYADFSENTIISPQKIKVTTAIDYINRANKELRSAIMLKTLADKVRKHLRSS</sequence>
<dbReference type="NCBIfam" id="TIGR04498">
    <property type="entry name" value="AbiV_defense"/>
    <property type="match status" value="1"/>
</dbReference>
<name>A0A1F4VK76_UNCKA</name>
<proteinExistence type="predicted"/>
<dbReference type="Proteomes" id="UP000178346">
    <property type="component" value="Unassembled WGS sequence"/>
</dbReference>
<gene>
    <name evidence="1" type="ORF">A2976_00835</name>
</gene>
<protein>
    <recommendedName>
        <fullName evidence="3">AbiV family abortive infection protein</fullName>
    </recommendedName>
</protein>